<keyword evidence="5" id="KW-1003">Cell membrane</keyword>
<dbReference type="HOGENOM" id="CLU_007100_1_1_0"/>
<dbReference type="Pfam" id="PF00361">
    <property type="entry name" value="Proton_antipo_M"/>
    <property type="match status" value="1"/>
</dbReference>
<comment type="subunit">
    <text evidence="5">NDH-1 is composed of 14 different subunits. Subunits NuoA, H, J, K, L, M, N constitute the membrane sector of the complex.</text>
</comment>
<evidence type="ECO:0000256" key="4">
    <source>
        <dbReference type="ARBA" id="ARBA00023136"/>
    </source>
</evidence>
<dbReference type="AlphaFoldDB" id="A0A068NKZ2"/>
<evidence type="ECO:0000256" key="5">
    <source>
        <dbReference type="HAMAP-Rule" id="MF_00445"/>
    </source>
</evidence>
<feature type="transmembrane region" description="Helical" evidence="5">
    <location>
        <begin position="464"/>
        <end position="486"/>
    </location>
</feature>
<feature type="transmembrane region" description="Helical" evidence="5">
    <location>
        <begin position="81"/>
        <end position="99"/>
    </location>
</feature>
<dbReference type="eggNOG" id="COG1007">
    <property type="taxonomic scope" value="Bacteria"/>
</dbReference>
<dbReference type="HAMAP" id="MF_00445">
    <property type="entry name" value="NDH1_NuoN_1"/>
    <property type="match status" value="1"/>
</dbReference>
<dbReference type="EC" id="7.1.1.-" evidence="5"/>
<dbReference type="GO" id="GO:0008137">
    <property type="term" value="F:NADH dehydrogenase (ubiquinone) activity"/>
    <property type="evidence" value="ECO:0007669"/>
    <property type="project" value="InterPro"/>
</dbReference>
<dbReference type="InterPro" id="IPR001750">
    <property type="entry name" value="ND/Mrp_TM"/>
</dbReference>
<feature type="transmembrane region" description="Helical" evidence="5">
    <location>
        <begin position="208"/>
        <end position="226"/>
    </location>
</feature>
<dbReference type="NCBIfam" id="TIGR01770">
    <property type="entry name" value="NDH_I_N"/>
    <property type="match status" value="1"/>
</dbReference>
<keyword evidence="5" id="KW-0520">NAD</keyword>
<comment type="subcellular location">
    <subcellularLocation>
        <location evidence="5">Cell membrane</location>
        <topology evidence="5">Multi-pass membrane protein</topology>
    </subcellularLocation>
    <subcellularLocation>
        <location evidence="1">Endomembrane system</location>
        <topology evidence="1">Multi-pass membrane protein</topology>
    </subcellularLocation>
    <subcellularLocation>
        <location evidence="6">Membrane</location>
        <topology evidence="6">Multi-pass membrane protein</topology>
    </subcellularLocation>
</comment>
<evidence type="ECO:0000256" key="6">
    <source>
        <dbReference type="RuleBase" id="RU000320"/>
    </source>
</evidence>
<evidence type="ECO:0000256" key="1">
    <source>
        <dbReference type="ARBA" id="ARBA00004127"/>
    </source>
</evidence>
<feature type="transmembrane region" description="Helical" evidence="5">
    <location>
        <begin position="308"/>
        <end position="327"/>
    </location>
</feature>
<dbReference type="PANTHER" id="PTHR22773">
    <property type="entry name" value="NADH DEHYDROGENASE"/>
    <property type="match status" value="1"/>
</dbReference>
<dbReference type="GO" id="GO:0012505">
    <property type="term" value="C:endomembrane system"/>
    <property type="evidence" value="ECO:0007669"/>
    <property type="project" value="UniProtKB-SubCell"/>
</dbReference>
<evidence type="ECO:0000259" key="7">
    <source>
        <dbReference type="Pfam" id="PF00361"/>
    </source>
</evidence>
<dbReference type="RefSeq" id="WP_144240971.1">
    <property type="nucleotide sequence ID" value="NZ_CP007139.1"/>
</dbReference>
<comment type="catalytic activity">
    <reaction evidence="5">
        <text>a quinone + NADH + 5 H(+)(in) = a quinol + NAD(+) + 4 H(+)(out)</text>
        <dbReference type="Rhea" id="RHEA:57888"/>
        <dbReference type="ChEBI" id="CHEBI:15378"/>
        <dbReference type="ChEBI" id="CHEBI:24646"/>
        <dbReference type="ChEBI" id="CHEBI:57540"/>
        <dbReference type="ChEBI" id="CHEBI:57945"/>
        <dbReference type="ChEBI" id="CHEBI:132124"/>
    </reaction>
</comment>
<keyword evidence="5" id="KW-1278">Translocase</keyword>
<evidence type="ECO:0000313" key="9">
    <source>
        <dbReference type="Proteomes" id="UP000027982"/>
    </source>
</evidence>
<keyword evidence="9" id="KW-1185">Reference proteome</keyword>
<protein>
    <recommendedName>
        <fullName evidence="5">NADH-quinone oxidoreductase subunit N</fullName>
        <ecNumber evidence="5">7.1.1.-</ecNumber>
    </recommendedName>
    <alternativeName>
        <fullName evidence="5">NADH dehydrogenase I subunit N</fullName>
    </alternativeName>
    <alternativeName>
        <fullName evidence="5">NDH-1 subunit N</fullName>
    </alternativeName>
</protein>
<feature type="transmembrane region" description="Helical" evidence="5">
    <location>
        <begin position="44"/>
        <end position="61"/>
    </location>
</feature>
<keyword evidence="5" id="KW-0830">Ubiquinone</keyword>
<feature type="transmembrane region" description="Helical" evidence="5">
    <location>
        <begin position="135"/>
        <end position="154"/>
    </location>
</feature>
<dbReference type="EMBL" id="CP007139">
    <property type="protein sequence ID" value="AIE84072.1"/>
    <property type="molecule type" value="Genomic_DNA"/>
</dbReference>
<dbReference type="OrthoDB" id="9805769at2"/>
<dbReference type="KEGG" id="fgi:OP10G_0704"/>
<feature type="transmembrane region" description="Helical" evidence="5">
    <location>
        <begin position="382"/>
        <end position="405"/>
    </location>
</feature>
<dbReference type="GO" id="GO:0042773">
    <property type="term" value="P:ATP synthesis coupled electron transport"/>
    <property type="evidence" value="ECO:0007669"/>
    <property type="project" value="InterPro"/>
</dbReference>
<dbReference type="GO" id="GO:0005886">
    <property type="term" value="C:plasma membrane"/>
    <property type="evidence" value="ECO:0007669"/>
    <property type="project" value="UniProtKB-SubCell"/>
</dbReference>
<sequence length="492" mass="52190">MNPPFMFPVPEADLFAILPVVIVMLTGILALIVEMARPKHNNDAIVAISLLGLAVAGFLAFRNLGDLEFSTFSDTYLVDRFGSIMQIVIVLGTLLSIVFSEGYLRNKRIPFGEFYPLMLWSSTGAMIMASTKNLLVIFVGLEILSVALYVMAGMSRTEEKSSESALKYFLLGAFASGFLLYGISFLYGATGTLHLEEVARAWISGGPAARPLIVFGVGMIVIGLGFKASLVPFHQWTPDVYQGAPTNVTSFMATVSKVGAFAALVRVLDAVVVREMVGIWIPALCVLAVLTMTVGNLVALTQKDAKRILGYSSIAQAGYVLVAVIAHLQSPTTVGYGTIAYYLFGYTAMTAGAFAVLSMAAKDGKEGTLLTELNGLAKRAPFAAATLVIFIASLVGLPPTAGFWGKFQIIRDISSAGLTWLAVVLAVNSIISVYYYLSIAMAVYTGGDSVSESTPEPRPARTNLGVLGACALGLIGVLGALAPQVVNLFNGK</sequence>
<keyword evidence="4 5" id="KW-0472">Membrane</keyword>
<evidence type="ECO:0000256" key="3">
    <source>
        <dbReference type="ARBA" id="ARBA00022989"/>
    </source>
</evidence>
<gene>
    <name evidence="5" type="primary">nuoN</name>
    <name evidence="8" type="ORF">OP10G_0704</name>
</gene>
<dbReference type="STRING" id="661478.OP10G_0704"/>
<proteinExistence type="inferred from homology"/>
<feature type="transmembrane region" description="Helical" evidence="5">
    <location>
        <begin position="279"/>
        <end position="301"/>
    </location>
</feature>
<organism evidence="8 9">
    <name type="scientific">Fimbriimonas ginsengisoli Gsoil 348</name>
    <dbReference type="NCBI Taxonomy" id="661478"/>
    <lineage>
        <taxon>Bacteria</taxon>
        <taxon>Bacillati</taxon>
        <taxon>Armatimonadota</taxon>
        <taxon>Fimbriimonadia</taxon>
        <taxon>Fimbriimonadales</taxon>
        <taxon>Fimbriimonadaceae</taxon>
        <taxon>Fimbriimonas</taxon>
    </lineage>
</organism>
<feature type="transmembrane region" description="Helical" evidence="5">
    <location>
        <begin position="417"/>
        <end position="444"/>
    </location>
</feature>
<dbReference type="GO" id="GO:0050136">
    <property type="term" value="F:NADH dehydrogenase (quinone) (non-electrogenic) activity"/>
    <property type="evidence" value="ECO:0007669"/>
    <property type="project" value="UniProtKB-UniRule"/>
</dbReference>
<reference evidence="8 9" key="1">
    <citation type="journal article" date="2014" name="PLoS ONE">
        <title>The first complete genome sequence of the class fimbriimonadia in the phylum armatimonadetes.</title>
        <authorList>
            <person name="Hu Z.Y."/>
            <person name="Wang Y.Z."/>
            <person name="Im W.T."/>
            <person name="Wang S.Y."/>
            <person name="Zhao G.P."/>
            <person name="Zheng H.J."/>
            <person name="Quan Z.X."/>
        </authorList>
    </citation>
    <scope>NUCLEOTIDE SEQUENCE [LARGE SCALE GENOMIC DNA]</scope>
    <source>
        <strain evidence="8">Gsoil 348</strain>
    </source>
</reference>
<accession>A0A068NKZ2</accession>
<keyword evidence="3 5" id="KW-1133">Transmembrane helix</keyword>
<name>A0A068NKZ2_FIMGI</name>
<dbReference type="GO" id="GO:0048038">
    <property type="term" value="F:quinone binding"/>
    <property type="evidence" value="ECO:0007669"/>
    <property type="project" value="UniProtKB-KW"/>
</dbReference>
<feature type="domain" description="NADH:quinone oxidoreductase/Mrp antiporter transmembrane" evidence="7">
    <location>
        <begin position="132"/>
        <end position="432"/>
    </location>
</feature>
<dbReference type="Proteomes" id="UP000027982">
    <property type="component" value="Chromosome"/>
</dbReference>
<feature type="transmembrane region" description="Helical" evidence="5">
    <location>
        <begin position="166"/>
        <end position="188"/>
    </location>
</feature>
<comment type="function">
    <text evidence="5">NDH-1 shuttles electrons from NADH, via FMN and iron-sulfur (Fe-S) centers, to quinones in the respiratory chain. The immediate electron acceptor for the enzyme in this species is believed to be ubiquinone. Couples the redox reaction to proton translocation (for every two electrons transferred, four hydrogen ions are translocated across the cytoplasmic membrane), and thus conserves the redox energy in a proton gradient.</text>
</comment>
<comment type="similarity">
    <text evidence="5">Belongs to the complex I subunit 2 family.</text>
</comment>
<feature type="transmembrane region" description="Helical" evidence="5">
    <location>
        <begin position="12"/>
        <end position="32"/>
    </location>
</feature>
<evidence type="ECO:0000313" key="8">
    <source>
        <dbReference type="EMBL" id="AIE84072.1"/>
    </source>
</evidence>
<feature type="transmembrane region" description="Helical" evidence="5">
    <location>
        <begin position="339"/>
        <end position="361"/>
    </location>
</feature>
<keyword evidence="5" id="KW-0813">Transport</keyword>
<dbReference type="PRINTS" id="PR01434">
    <property type="entry name" value="NADHDHGNASE5"/>
</dbReference>
<dbReference type="InterPro" id="IPR010096">
    <property type="entry name" value="NADH-Q_OxRdtase_suN/2"/>
</dbReference>
<keyword evidence="5" id="KW-0874">Quinone</keyword>
<keyword evidence="2 5" id="KW-0812">Transmembrane</keyword>
<evidence type="ECO:0000256" key="2">
    <source>
        <dbReference type="ARBA" id="ARBA00022692"/>
    </source>
</evidence>